<dbReference type="EMBL" id="QBUD01000005">
    <property type="protein sequence ID" value="PUB14867.1"/>
    <property type="molecule type" value="Genomic_DNA"/>
</dbReference>
<dbReference type="Pfam" id="PF00528">
    <property type="entry name" value="BPD_transp_1"/>
    <property type="match status" value="1"/>
</dbReference>
<keyword evidence="3 8" id="KW-0813">Transport</keyword>
<organism evidence="10 11">
    <name type="scientific">Yoonia sediminilitoris</name>
    <dbReference type="NCBI Taxonomy" id="1286148"/>
    <lineage>
        <taxon>Bacteria</taxon>
        <taxon>Pseudomonadati</taxon>
        <taxon>Pseudomonadota</taxon>
        <taxon>Alphaproteobacteria</taxon>
        <taxon>Rhodobacterales</taxon>
        <taxon>Paracoccaceae</taxon>
        <taxon>Yoonia</taxon>
    </lineage>
</organism>
<keyword evidence="6 8" id="KW-1133">Transmembrane helix</keyword>
<dbReference type="SUPFAM" id="SSF161098">
    <property type="entry name" value="MetI-like"/>
    <property type="match status" value="1"/>
</dbReference>
<protein>
    <submittedName>
        <fullName evidence="10">L-glutamate ABC transporter membrane protein /L-aspartate ABC transporter membrane protein</fullName>
    </submittedName>
</protein>
<dbReference type="InterPro" id="IPR010065">
    <property type="entry name" value="AA_ABC_transptr_permease_3TM"/>
</dbReference>
<dbReference type="InterPro" id="IPR035906">
    <property type="entry name" value="MetI-like_sf"/>
</dbReference>
<evidence type="ECO:0000313" key="10">
    <source>
        <dbReference type="EMBL" id="PUB14867.1"/>
    </source>
</evidence>
<dbReference type="NCBIfam" id="TIGR01726">
    <property type="entry name" value="HEQRo_perm_3TM"/>
    <property type="match status" value="1"/>
</dbReference>
<dbReference type="InterPro" id="IPR043429">
    <property type="entry name" value="ArtM/GltK/GlnP/TcyL/YhdX-like"/>
</dbReference>
<evidence type="ECO:0000256" key="3">
    <source>
        <dbReference type="ARBA" id="ARBA00022448"/>
    </source>
</evidence>
<evidence type="ECO:0000256" key="2">
    <source>
        <dbReference type="ARBA" id="ARBA00010072"/>
    </source>
</evidence>
<dbReference type="OrthoDB" id="9808674at2"/>
<feature type="transmembrane region" description="Helical" evidence="8">
    <location>
        <begin position="15"/>
        <end position="44"/>
    </location>
</feature>
<dbReference type="GO" id="GO:0043190">
    <property type="term" value="C:ATP-binding cassette (ABC) transporter complex"/>
    <property type="evidence" value="ECO:0007669"/>
    <property type="project" value="InterPro"/>
</dbReference>
<name>A0A2T6KH90_9RHOB</name>
<evidence type="ECO:0000256" key="7">
    <source>
        <dbReference type="ARBA" id="ARBA00023136"/>
    </source>
</evidence>
<dbReference type="InterPro" id="IPR000515">
    <property type="entry name" value="MetI-like"/>
</dbReference>
<comment type="similarity">
    <text evidence="2">Belongs to the binding-protein-dependent transport system permease family. HisMQ subfamily.</text>
</comment>
<dbReference type="CDD" id="cd06261">
    <property type="entry name" value="TM_PBP2"/>
    <property type="match status" value="1"/>
</dbReference>
<accession>A0A2T6KH90</accession>
<keyword evidence="4" id="KW-1003">Cell membrane</keyword>
<evidence type="ECO:0000256" key="1">
    <source>
        <dbReference type="ARBA" id="ARBA00004429"/>
    </source>
</evidence>
<evidence type="ECO:0000259" key="9">
    <source>
        <dbReference type="PROSITE" id="PS50928"/>
    </source>
</evidence>
<keyword evidence="5 8" id="KW-0812">Transmembrane</keyword>
<dbReference type="AlphaFoldDB" id="A0A2T6KH90"/>
<evidence type="ECO:0000313" key="11">
    <source>
        <dbReference type="Proteomes" id="UP000244523"/>
    </source>
</evidence>
<dbReference type="Gene3D" id="1.10.3720.10">
    <property type="entry name" value="MetI-like"/>
    <property type="match status" value="1"/>
</dbReference>
<gene>
    <name evidence="10" type="ORF">C8N45_10590</name>
</gene>
<dbReference type="PANTHER" id="PTHR30614">
    <property type="entry name" value="MEMBRANE COMPONENT OF AMINO ACID ABC TRANSPORTER"/>
    <property type="match status" value="1"/>
</dbReference>
<dbReference type="Proteomes" id="UP000244523">
    <property type="component" value="Unassembled WGS sequence"/>
</dbReference>
<comment type="caution">
    <text evidence="10">The sequence shown here is derived from an EMBL/GenBank/DDBJ whole genome shotgun (WGS) entry which is preliminary data.</text>
</comment>
<evidence type="ECO:0000256" key="8">
    <source>
        <dbReference type="RuleBase" id="RU363032"/>
    </source>
</evidence>
<reference evidence="10 11" key="1">
    <citation type="submission" date="2018-04" db="EMBL/GenBank/DDBJ databases">
        <title>Genomic Encyclopedia of Archaeal and Bacterial Type Strains, Phase II (KMG-II): from individual species to whole genera.</title>
        <authorList>
            <person name="Goeker M."/>
        </authorList>
    </citation>
    <scope>NUCLEOTIDE SEQUENCE [LARGE SCALE GENOMIC DNA]</scope>
    <source>
        <strain evidence="10 11">DSM 29955</strain>
    </source>
</reference>
<dbReference type="PANTHER" id="PTHR30614:SF42">
    <property type="entry name" value="GLUTAMATE_ASPARTATE IMPORT PERMEASE PROTEIN GLTJ"/>
    <property type="match status" value="1"/>
</dbReference>
<evidence type="ECO:0000256" key="6">
    <source>
        <dbReference type="ARBA" id="ARBA00022989"/>
    </source>
</evidence>
<proteinExistence type="inferred from homology"/>
<feature type="transmembrane region" description="Helical" evidence="8">
    <location>
        <begin position="203"/>
        <end position="225"/>
    </location>
</feature>
<dbReference type="GO" id="GO:0022857">
    <property type="term" value="F:transmembrane transporter activity"/>
    <property type="evidence" value="ECO:0007669"/>
    <property type="project" value="InterPro"/>
</dbReference>
<sequence>MDYNWNWAVLFEEQYLSWLISGFGWTVSVALSAWCIAIVIGVLVGVGKTIPNRFVRAICATYVEIFRNVPLLVQMFIWYFAVPEMLPEDWGRWMKRDMPNPEFVTAVVALGLYTASRIAEQVRAGIETVPPGLTAAATAHGLSVGQTYRYVLLPISFRMIVPPLTSEFLTVFKNSSLALTIGLLELTAQSQQIAEYTFQGFEAFTAATVIYVCIALVATVLMQVIEKYTRIPGYVGKEG</sequence>
<keyword evidence="11" id="KW-1185">Reference proteome</keyword>
<dbReference type="RefSeq" id="WP_108386450.1">
    <property type="nucleotide sequence ID" value="NZ_QBUD01000005.1"/>
</dbReference>
<evidence type="ECO:0000256" key="4">
    <source>
        <dbReference type="ARBA" id="ARBA00022475"/>
    </source>
</evidence>
<feature type="domain" description="ABC transmembrane type-1" evidence="9">
    <location>
        <begin position="23"/>
        <end position="222"/>
    </location>
</feature>
<feature type="transmembrane region" description="Helical" evidence="8">
    <location>
        <begin position="65"/>
        <end position="82"/>
    </location>
</feature>
<evidence type="ECO:0000256" key="5">
    <source>
        <dbReference type="ARBA" id="ARBA00022692"/>
    </source>
</evidence>
<comment type="subcellular location">
    <subcellularLocation>
        <location evidence="1">Cell inner membrane</location>
        <topology evidence="1">Multi-pass membrane protein</topology>
    </subcellularLocation>
    <subcellularLocation>
        <location evidence="8">Cell membrane</location>
        <topology evidence="8">Multi-pass membrane protein</topology>
    </subcellularLocation>
</comment>
<dbReference type="GO" id="GO:0006865">
    <property type="term" value="P:amino acid transport"/>
    <property type="evidence" value="ECO:0007669"/>
    <property type="project" value="TreeGrafter"/>
</dbReference>
<dbReference type="PROSITE" id="PS50928">
    <property type="entry name" value="ABC_TM1"/>
    <property type="match status" value="1"/>
</dbReference>
<keyword evidence="7 8" id="KW-0472">Membrane</keyword>